<dbReference type="GeneID" id="54548899"/>
<evidence type="ECO:0000313" key="3">
    <source>
        <dbReference type="Proteomes" id="UP000800097"/>
    </source>
</evidence>
<name>A0A6A6JGA4_WESOR</name>
<gene>
    <name evidence="2" type="ORF">EI97DRAFT_379665</name>
</gene>
<evidence type="ECO:0000256" key="1">
    <source>
        <dbReference type="SAM" id="MobiDB-lite"/>
    </source>
</evidence>
<dbReference type="AlphaFoldDB" id="A0A6A6JGA4"/>
<keyword evidence="3" id="KW-1185">Reference proteome</keyword>
<dbReference type="EMBL" id="ML986498">
    <property type="protein sequence ID" value="KAF2275244.1"/>
    <property type="molecule type" value="Genomic_DNA"/>
</dbReference>
<feature type="compositionally biased region" description="Basic and acidic residues" evidence="1">
    <location>
        <begin position="334"/>
        <end position="346"/>
    </location>
</feature>
<feature type="compositionally biased region" description="Polar residues" evidence="1">
    <location>
        <begin position="35"/>
        <end position="52"/>
    </location>
</feature>
<organism evidence="2 3">
    <name type="scientific">Westerdykella ornata</name>
    <dbReference type="NCBI Taxonomy" id="318751"/>
    <lineage>
        <taxon>Eukaryota</taxon>
        <taxon>Fungi</taxon>
        <taxon>Dikarya</taxon>
        <taxon>Ascomycota</taxon>
        <taxon>Pezizomycotina</taxon>
        <taxon>Dothideomycetes</taxon>
        <taxon>Pleosporomycetidae</taxon>
        <taxon>Pleosporales</taxon>
        <taxon>Sporormiaceae</taxon>
        <taxon>Westerdykella</taxon>
    </lineage>
</organism>
<dbReference type="RefSeq" id="XP_033652783.1">
    <property type="nucleotide sequence ID" value="XM_033795724.1"/>
</dbReference>
<feature type="region of interest" description="Disordered" evidence="1">
    <location>
        <begin position="34"/>
        <end position="57"/>
    </location>
</feature>
<dbReference type="Proteomes" id="UP000800097">
    <property type="component" value="Unassembled WGS sequence"/>
</dbReference>
<proteinExistence type="predicted"/>
<evidence type="ECO:0008006" key="4">
    <source>
        <dbReference type="Google" id="ProtNLM"/>
    </source>
</evidence>
<dbReference type="OrthoDB" id="5326346at2759"/>
<feature type="region of interest" description="Disordered" evidence="1">
    <location>
        <begin position="316"/>
        <end position="346"/>
    </location>
</feature>
<reference evidence="2" key="1">
    <citation type="journal article" date="2020" name="Stud. Mycol.">
        <title>101 Dothideomycetes genomes: a test case for predicting lifestyles and emergence of pathogens.</title>
        <authorList>
            <person name="Haridas S."/>
            <person name="Albert R."/>
            <person name="Binder M."/>
            <person name="Bloem J."/>
            <person name="Labutti K."/>
            <person name="Salamov A."/>
            <person name="Andreopoulos B."/>
            <person name="Baker S."/>
            <person name="Barry K."/>
            <person name="Bills G."/>
            <person name="Bluhm B."/>
            <person name="Cannon C."/>
            <person name="Castanera R."/>
            <person name="Culley D."/>
            <person name="Daum C."/>
            <person name="Ezra D."/>
            <person name="Gonzalez J."/>
            <person name="Henrissat B."/>
            <person name="Kuo A."/>
            <person name="Liang C."/>
            <person name="Lipzen A."/>
            <person name="Lutzoni F."/>
            <person name="Magnuson J."/>
            <person name="Mondo S."/>
            <person name="Nolan M."/>
            <person name="Ohm R."/>
            <person name="Pangilinan J."/>
            <person name="Park H.-J."/>
            <person name="Ramirez L."/>
            <person name="Alfaro M."/>
            <person name="Sun H."/>
            <person name="Tritt A."/>
            <person name="Yoshinaga Y."/>
            <person name="Zwiers L.-H."/>
            <person name="Turgeon B."/>
            <person name="Goodwin S."/>
            <person name="Spatafora J."/>
            <person name="Crous P."/>
            <person name="Grigoriev I."/>
        </authorList>
    </citation>
    <scope>NUCLEOTIDE SEQUENCE</scope>
    <source>
        <strain evidence="2">CBS 379.55</strain>
    </source>
</reference>
<accession>A0A6A6JGA4</accession>
<evidence type="ECO:0000313" key="2">
    <source>
        <dbReference type="EMBL" id="KAF2275244.1"/>
    </source>
</evidence>
<sequence>MEITGHHIDIQADTVIILKNPPKNFAVWRERTEDNGSQMGESTDSNSENQSAETEDLEEGEVHYFVSSRHLSLASRVFSNSLNDPRWKQEKEPDGLYYISASGWCADAFLILMNIFHLQNQAVPKTVDLEMMAKIAVLVDFYECERAVEWHTSCWLTALRTDHPPPATYCRELILWMCVSRVFGVSSLFKNITRVAIRDADEPLQTLGLPLDQGAPDKNYICQINRRRLSIIDRIVNGLFHELDTFRSPEYVCPQGASFSFVCGASVLGALTKHLASTPGVGGLDDCPLPPFWGLSWEYLRKQLSSYKSLDRYSQPRQSSYDHSYDSYHFGRKPSRDPSVHSNTDRCDLHNRMQELMDSVKADTEGLELKQAYTRVPEKYWS</sequence>
<protein>
    <recommendedName>
        <fullName evidence="4">BTB domain-containing protein</fullName>
    </recommendedName>
</protein>